<dbReference type="GO" id="GO:0016747">
    <property type="term" value="F:acyltransferase activity, transferring groups other than amino-acyl groups"/>
    <property type="evidence" value="ECO:0007669"/>
    <property type="project" value="InterPro"/>
</dbReference>
<name>A0A5D6V752_9BACT</name>
<dbReference type="Pfam" id="PF01757">
    <property type="entry name" value="Acyl_transf_3"/>
    <property type="match status" value="1"/>
</dbReference>
<feature type="transmembrane region" description="Helical" evidence="1">
    <location>
        <begin position="85"/>
        <end position="102"/>
    </location>
</feature>
<feature type="transmembrane region" description="Helical" evidence="1">
    <location>
        <begin position="209"/>
        <end position="231"/>
    </location>
</feature>
<keyword evidence="3" id="KW-0808">Transferase</keyword>
<dbReference type="PANTHER" id="PTHR23028:SF53">
    <property type="entry name" value="ACYL_TRANSF_3 DOMAIN-CONTAINING PROTEIN"/>
    <property type="match status" value="1"/>
</dbReference>
<protein>
    <submittedName>
        <fullName evidence="3">Acyltransferase</fullName>
    </submittedName>
</protein>
<keyword evidence="1" id="KW-0472">Membrane</keyword>
<comment type="caution">
    <text evidence="3">The sequence shown here is derived from an EMBL/GenBank/DDBJ whole genome shotgun (WGS) entry which is preliminary data.</text>
</comment>
<dbReference type="InterPro" id="IPR050879">
    <property type="entry name" value="Acyltransferase_3"/>
</dbReference>
<dbReference type="AlphaFoldDB" id="A0A5D6V752"/>
<organism evidence="3 4">
    <name type="scientific">Hymenobacter lutimineralis</name>
    <dbReference type="NCBI Taxonomy" id="2606448"/>
    <lineage>
        <taxon>Bacteria</taxon>
        <taxon>Pseudomonadati</taxon>
        <taxon>Bacteroidota</taxon>
        <taxon>Cytophagia</taxon>
        <taxon>Cytophagales</taxon>
        <taxon>Hymenobacteraceae</taxon>
        <taxon>Hymenobacter</taxon>
    </lineage>
</organism>
<feature type="transmembrane region" description="Helical" evidence="1">
    <location>
        <begin position="170"/>
        <end position="189"/>
    </location>
</feature>
<feature type="domain" description="Acyltransferase 3" evidence="2">
    <location>
        <begin position="12"/>
        <end position="364"/>
    </location>
</feature>
<accession>A0A5D6V752</accession>
<dbReference type="PANTHER" id="PTHR23028">
    <property type="entry name" value="ACETYLTRANSFERASE"/>
    <property type="match status" value="1"/>
</dbReference>
<keyword evidence="4" id="KW-1185">Reference proteome</keyword>
<feature type="transmembrane region" description="Helical" evidence="1">
    <location>
        <begin position="251"/>
        <end position="272"/>
    </location>
</feature>
<evidence type="ECO:0000256" key="1">
    <source>
        <dbReference type="SAM" id="Phobius"/>
    </source>
</evidence>
<proteinExistence type="predicted"/>
<keyword evidence="1" id="KW-1133">Transmembrane helix</keyword>
<evidence type="ECO:0000259" key="2">
    <source>
        <dbReference type="Pfam" id="PF01757"/>
    </source>
</evidence>
<reference evidence="3 4" key="1">
    <citation type="submission" date="2019-08" db="EMBL/GenBank/DDBJ databases">
        <authorList>
            <person name="Seo M.-J."/>
        </authorList>
    </citation>
    <scope>NUCLEOTIDE SEQUENCE [LARGE SCALE GENOMIC DNA]</scope>
    <source>
        <strain evidence="3 4">KIGAM108</strain>
    </source>
</reference>
<gene>
    <name evidence="3" type="ORF">FY528_08525</name>
</gene>
<feature type="transmembrane region" description="Helical" evidence="1">
    <location>
        <begin position="42"/>
        <end position="65"/>
    </location>
</feature>
<evidence type="ECO:0000313" key="3">
    <source>
        <dbReference type="EMBL" id="TYZ10504.1"/>
    </source>
</evidence>
<dbReference type="Proteomes" id="UP000322791">
    <property type="component" value="Unassembled WGS sequence"/>
</dbReference>
<dbReference type="InterPro" id="IPR002656">
    <property type="entry name" value="Acyl_transf_3_dom"/>
</dbReference>
<sequence>MSETYNKPKKFAYIDALRGIAASGIIFHHVPRYYLSKPINAFLTLGAGGVPIFFMLSALTLFISFRNRQVDNEKRPVLNFFIRRFFRIAPLFYVLVLYFLWYDNSILKSPNELEISIDFWTVLANITFVFGLNPYWINSIVHSGWSIGTEMLFYMCVPLLFKTITTLKKSLWFFIVALFIAKIFTYILAHVIAPATSPGPIATKLWSAFYYQSVFNQLPIFALGILIYFLFKSYESIGQDKSFGEGERLALARPILVLFVILLVNSALQTFTTDGLVPKFVTDYAILYIPFIFAMYLTSPKILVNRMTLYLGKISYSLYLTHAALIFAIDKIIPAHIFGYGVLNYAFFVSVIFLLTVIVATITYHLIEKPGQDIGKKLIARLEQEKSIAVHHSAK</sequence>
<keyword evidence="1" id="KW-0812">Transmembrane</keyword>
<keyword evidence="3" id="KW-0012">Acyltransferase</keyword>
<feature type="transmembrane region" description="Helical" evidence="1">
    <location>
        <begin position="345"/>
        <end position="367"/>
    </location>
</feature>
<dbReference type="RefSeq" id="WP_149070578.1">
    <property type="nucleotide sequence ID" value="NZ_VTHL01000007.1"/>
</dbReference>
<dbReference type="EMBL" id="VTHL01000007">
    <property type="protein sequence ID" value="TYZ10504.1"/>
    <property type="molecule type" value="Genomic_DNA"/>
</dbReference>
<feature type="transmembrane region" description="Helical" evidence="1">
    <location>
        <begin position="316"/>
        <end position="339"/>
    </location>
</feature>
<feature type="transmembrane region" description="Helical" evidence="1">
    <location>
        <begin position="284"/>
        <end position="304"/>
    </location>
</feature>
<evidence type="ECO:0000313" key="4">
    <source>
        <dbReference type="Proteomes" id="UP000322791"/>
    </source>
</evidence>
<dbReference type="GO" id="GO:0016020">
    <property type="term" value="C:membrane"/>
    <property type="evidence" value="ECO:0007669"/>
    <property type="project" value="TreeGrafter"/>
</dbReference>
<dbReference type="GO" id="GO:0000271">
    <property type="term" value="P:polysaccharide biosynthetic process"/>
    <property type="evidence" value="ECO:0007669"/>
    <property type="project" value="TreeGrafter"/>
</dbReference>